<comment type="caution">
    <text evidence="12">The sequence shown here is derived from an EMBL/GenBank/DDBJ whole genome shotgun (WGS) entry which is preliminary data.</text>
</comment>
<dbReference type="SUPFAM" id="SSF52172">
    <property type="entry name" value="CheY-like"/>
    <property type="match status" value="1"/>
</dbReference>
<organism evidence="12 13">
    <name type="scientific">Roseburia inulinivorans</name>
    <dbReference type="NCBI Taxonomy" id="360807"/>
    <lineage>
        <taxon>Bacteria</taxon>
        <taxon>Bacillati</taxon>
        <taxon>Bacillota</taxon>
        <taxon>Clostridia</taxon>
        <taxon>Lachnospirales</taxon>
        <taxon>Lachnospiraceae</taxon>
        <taxon>Roseburia</taxon>
    </lineage>
</organism>
<evidence type="ECO:0000256" key="6">
    <source>
        <dbReference type="ARBA" id="ARBA00023163"/>
    </source>
</evidence>
<evidence type="ECO:0000259" key="11">
    <source>
        <dbReference type="PROSITE" id="PS51755"/>
    </source>
</evidence>
<dbReference type="CDD" id="cd17574">
    <property type="entry name" value="REC_OmpR"/>
    <property type="match status" value="1"/>
</dbReference>
<dbReference type="Pfam" id="PF00072">
    <property type="entry name" value="Response_reg"/>
    <property type="match status" value="1"/>
</dbReference>
<evidence type="ECO:0000256" key="2">
    <source>
        <dbReference type="ARBA" id="ARBA00022553"/>
    </source>
</evidence>
<gene>
    <name evidence="12" type="ORF">DW914_01235</name>
</gene>
<dbReference type="SMART" id="SM00448">
    <property type="entry name" value="REC"/>
    <property type="match status" value="1"/>
</dbReference>
<dbReference type="GO" id="GO:0006355">
    <property type="term" value="P:regulation of DNA-templated transcription"/>
    <property type="evidence" value="ECO:0007669"/>
    <property type="project" value="InterPro"/>
</dbReference>
<dbReference type="Gene3D" id="6.10.250.690">
    <property type="match status" value="1"/>
</dbReference>
<feature type="domain" description="Response regulatory" evidence="10">
    <location>
        <begin position="15"/>
        <end position="127"/>
    </location>
</feature>
<dbReference type="GO" id="GO:0000976">
    <property type="term" value="F:transcription cis-regulatory region binding"/>
    <property type="evidence" value="ECO:0007669"/>
    <property type="project" value="TreeGrafter"/>
</dbReference>
<feature type="modified residue" description="4-aspartylphosphate" evidence="8">
    <location>
        <position position="63"/>
    </location>
</feature>
<dbReference type="Gene3D" id="1.10.10.10">
    <property type="entry name" value="Winged helix-like DNA-binding domain superfamily/Winged helix DNA-binding domain"/>
    <property type="match status" value="1"/>
</dbReference>
<dbReference type="CDD" id="cd00383">
    <property type="entry name" value="trans_reg_C"/>
    <property type="match status" value="1"/>
</dbReference>
<keyword evidence="3" id="KW-0902">Two-component regulatory system</keyword>
<dbReference type="EMBL" id="QSFX01000001">
    <property type="protein sequence ID" value="RHA91837.1"/>
    <property type="molecule type" value="Genomic_DNA"/>
</dbReference>
<dbReference type="Gene3D" id="3.40.50.2300">
    <property type="match status" value="1"/>
</dbReference>
<evidence type="ECO:0000256" key="3">
    <source>
        <dbReference type="ARBA" id="ARBA00023012"/>
    </source>
</evidence>
<dbReference type="SMART" id="SM00862">
    <property type="entry name" value="Trans_reg_C"/>
    <property type="match status" value="1"/>
</dbReference>
<evidence type="ECO:0000313" key="12">
    <source>
        <dbReference type="EMBL" id="RHA91837.1"/>
    </source>
</evidence>
<protein>
    <recommendedName>
        <fullName evidence="1">Stage 0 sporulation protein A homolog</fullName>
    </recommendedName>
</protein>
<dbReference type="AlphaFoldDB" id="A0A3R6EB11"/>
<comment type="function">
    <text evidence="7">May play the central regulatory role in sporulation. It may be an element of the effector pathway responsible for the activation of sporulation genes in response to nutritional stress. Spo0A may act in concert with spo0H (a sigma factor) to control the expression of some genes that are critical to the sporulation process.</text>
</comment>
<dbReference type="InterPro" id="IPR036388">
    <property type="entry name" value="WH-like_DNA-bd_sf"/>
</dbReference>
<dbReference type="InterPro" id="IPR001867">
    <property type="entry name" value="OmpR/PhoB-type_DNA-bd"/>
</dbReference>
<accession>A0A3R6EB11</accession>
<dbReference type="PANTHER" id="PTHR48111">
    <property type="entry name" value="REGULATOR OF RPOS"/>
    <property type="match status" value="1"/>
</dbReference>
<dbReference type="Pfam" id="PF00486">
    <property type="entry name" value="Trans_reg_C"/>
    <property type="match status" value="1"/>
</dbReference>
<dbReference type="OrthoDB" id="9790442at2"/>
<evidence type="ECO:0000259" key="10">
    <source>
        <dbReference type="PROSITE" id="PS50110"/>
    </source>
</evidence>
<feature type="domain" description="OmpR/PhoB-type" evidence="11">
    <location>
        <begin position="136"/>
        <end position="235"/>
    </location>
</feature>
<evidence type="ECO:0000313" key="13">
    <source>
        <dbReference type="Proteomes" id="UP000283492"/>
    </source>
</evidence>
<keyword evidence="4" id="KW-0805">Transcription regulation</keyword>
<name>A0A3R6EB11_9FIRM</name>
<keyword evidence="2 8" id="KW-0597">Phosphoprotein</keyword>
<proteinExistence type="predicted"/>
<evidence type="ECO:0000256" key="8">
    <source>
        <dbReference type="PROSITE-ProRule" id="PRU00169"/>
    </source>
</evidence>
<dbReference type="Proteomes" id="UP000283492">
    <property type="component" value="Unassembled WGS sequence"/>
</dbReference>
<dbReference type="PROSITE" id="PS51755">
    <property type="entry name" value="OMPR_PHOB"/>
    <property type="match status" value="1"/>
</dbReference>
<dbReference type="InterPro" id="IPR039420">
    <property type="entry name" value="WalR-like"/>
</dbReference>
<dbReference type="FunFam" id="3.40.50.2300:FF:000001">
    <property type="entry name" value="DNA-binding response regulator PhoB"/>
    <property type="match status" value="1"/>
</dbReference>
<evidence type="ECO:0000256" key="5">
    <source>
        <dbReference type="ARBA" id="ARBA00023125"/>
    </source>
</evidence>
<dbReference type="InterPro" id="IPR011006">
    <property type="entry name" value="CheY-like_superfamily"/>
</dbReference>
<evidence type="ECO:0000256" key="4">
    <source>
        <dbReference type="ARBA" id="ARBA00023015"/>
    </source>
</evidence>
<dbReference type="PANTHER" id="PTHR48111:SF2">
    <property type="entry name" value="RESPONSE REGULATOR SAER"/>
    <property type="match status" value="1"/>
</dbReference>
<keyword evidence="6" id="KW-0804">Transcription</keyword>
<dbReference type="GO" id="GO:0005829">
    <property type="term" value="C:cytosol"/>
    <property type="evidence" value="ECO:0007669"/>
    <property type="project" value="TreeGrafter"/>
</dbReference>
<sequence length="235" mass="27158">MIRYISKEERDMAQSILIVDDERDIVSMLNQYFCKIGYVVYTAINGKEALNAITKHPDIILLDINMPDMNGFTICEKIRNFVSCPIIFLTARIEDCDKIKGFAVGGDDYVVKPFSVDELEARVAAHLRREKRHGSSAIVQFDNNIVIDYSSRVVFYRNAEINFTKKEFDIIEFLSQNKGIIFDRETIYEKVWGLDGSGDNSVITEHIRRIRTKFLSIGDNPYIETVWGCGYKWKK</sequence>
<dbReference type="InterPro" id="IPR001789">
    <property type="entry name" value="Sig_transdc_resp-reg_receiver"/>
</dbReference>
<evidence type="ECO:0000256" key="9">
    <source>
        <dbReference type="PROSITE-ProRule" id="PRU01091"/>
    </source>
</evidence>
<dbReference type="GO" id="GO:0000156">
    <property type="term" value="F:phosphorelay response regulator activity"/>
    <property type="evidence" value="ECO:0007669"/>
    <property type="project" value="TreeGrafter"/>
</dbReference>
<dbReference type="GO" id="GO:0032993">
    <property type="term" value="C:protein-DNA complex"/>
    <property type="evidence" value="ECO:0007669"/>
    <property type="project" value="TreeGrafter"/>
</dbReference>
<evidence type="ECO:0000256" key="1">
    <source>
        <dbReference type="ARBA" id="ARBA00018672"/>
    </source>
</evidence>
<dbReference type="PROSITE" id="PS50110">
    <property type="entry name" value="RESPONSE_REGULATORY"/>
    <property type="match status" value="1"/>
</dbReference>
<evidence type="ECO:0000256" key="7">
    <source>
        <dbReference type="ARBA" id="ARBA00024867"/>
    </source>
</evidence>
<keyword evidence="5 9" id="KW-0238">DNA-binding</keyword>
<reference evidence="12 13" key="1">
    <citation type="submission" date="2018-08" db="EMBL/GenBank/DDBJ databases">
        <title>A genome reference for cultivated species of the human gut microbiota.</title>
        <authorList>
            <person name="Zou Y."/>
            <person name="Xue W."/>
            <person name="Luo G."/>
        </authorList>
    </citation>
    <scope>NUCLEOTIDE SEQUENCE [LARGE SCALE GENOMIC DNA]</scope>
    <source>
        <strain evidence="12 13">AM42-1AC</strain>
    </source>
</reference>
<feature type="DNA-binding region" description="OmpR/PhoB-type" evidence="9">
    <location>
        <begin position="136"/>
        <end position="235"/>
    </location>
</feature>